<evidence type="ECO:0000313" key="1">
    <source>
        <dbReference type="EMBL" id="WDE08882.1"/>
    </source>
</evidence>
<name>A0AAE9ZES6_9GAMM</name>
<dbReference type="Proteomes" id="UP000032352">
    <property type="component" value="Chromosome pTvir"/>
</dbReference>
<accession>A0AAE9ZES6</accession>
<dbReference type="EMBL" id="CP059734">
    <property type="protein sequence ID" value="WDE08882.1"/>
    <property type="molecule type" value="Genomic_DNA"/>
</dbReference>
<gene>
    <name evidence="1" type="ORF">SG34_033885</name>
</gene>
<protein>
    <submittedName>
        <fullName evidence="1">Uncharacterized protein</fullName>
    </submittedName>
</protein>
<dbReference type="AlphaFoldDB" id="A0AAE9ZES6"/>
<reference evidence="1 2" key="1">
    <citation type="journal article" date="2015" name="Genome Announc.">
        <title>Draft Genome Sequences of Marine Isolates of Thalassomonas viridans and Thalassomonas actiniarum.</title>
        <authorList>
            <person name="Olonade I."/>
            <person name="van Zyl L.J."/>
            <person name="Trindade M."/>
        </authorList>
    </citation>
    <scope>NUCLEOTIDE SEQUENCE [LARGE SCALE GENOMIC DNA]</scope>
    <source>
        <strain evidence="1 2">XOM25</strain>
    </source>
</reference>
<proteinExistence type="predicted"/>
<dbReference type="KEGG" id="tvd:SG34_033885"/>
<organism evidence="1 2">
    <name type="scientific">Thalassomonas viridans</name>
    <dbReference type="NCBI Taxonomy" id="137584"/>
    <lineage>
        <taxon>Bacteria</taxon>
        <taxon>Pseudomonadati</taxon>
        <taxon>Pseudomonadota</taxon>
        <taxon>Gammaproteobacteria</taxon>
        <taxon>Alteromonadales</taxon>
        <taxon>Colwelliaceae</taxon>
        <taxon>Thalassomonas</taxon>
    </lineage>
</organism>
<evidence type="ECO:0000313" key="2">
    <source>
        <dbReference type="Proteomes" id="UP000032352"/>
    </source>
</evidence>
<dbReference type="RefSeq" id="WP_044840303.1">
    <property type="nucleotide sequence ID" value="NZ_CP059734.1"/>
</dbReference>
<sequence>MDTVNLASSAQHSVIDSQHLDVKGSFDGKAVSLAPTPDIGGREQVTESGARTMRDRFIELVNSPNIGDDIPMEIVESFMSDTSSNVGITKARAIAAEVIKANGTIDAAKLDTAISQLESDVVNPKQSQRMAAMLTQFKSTETLQTGLTDICKDTAPNDGAKQVIRETLGLGTNVDVDKADARRAALTAFMCDLRQGSVGSCFGTSTALIVKHQNQTQLMTDMKSLLENASLTRGGVETPINMSVSSKSLETKVTIDANGQVTKMDGKDLDEAVSLMDNPSFKNAMKASGIASEEQLQKVKDAITALNTEAAETIEISAEKILQQVLRTKYDISAEQLAQVKSDLAQNNDIEESLLEKAQNYAKAWTSGHSLASAETDNRLQRAWEYTISSMGEHGTAEELANNNFYKMMFGSVDTTDKLSLNAKAAALKDNYDIELSDTFTEQGISEALVSQIQAKVKQHVHVLYNADYQAGDALADDGNSDRGGFQMHFSPSGDGISDLTPVTNKQQYKEMMQSIIDTAVNELKENATYSEDVNAKSYISQLGADLKSYAGHDDFTTFSQAKLKSTAPESKQDNYEPWGIKSGANTRITMQRYFELEAEPTKATLGDTDQGATLDSLTFIVNTLRSMNDESALENKVAANENFSVPIQTGHHAFLLKLTPELMSAVGSDDDIADWMADTFGDGYDFGADDFDNYGTGTKEEMLTHTRTILAKLPDLTDDFKRTVSEEALRRVGLEDADEDSLNFHDVVIDNIMAVMNEYFHDYSSTHSESGQLTVSQLSNSDHLASDLLDDAIWQSRDDLGDMIPDENTVIVADTNWGNGDNHKQFGYSVSPHTGAVKFVQVDEQGQISTKEADKWFSESTSILTDISQYS</sequence>
<reference evidence="1 2" key="2">
    <citation type="journal article" date="2022" name="Mar. Drugs">
        <title>Bioassay-Guided Fractionation Leads to the Detection of Cholic Acid Generated by the Rare Thalassomonas sp.</title>
        <authorList>
            <person name="Pheiffer F."/>
            <person name="Schneider Y.K."/>
            <person name="Hansen E.H."/>
            <person name="Andersen J.H."/>
            <person name="Isaksson J."/>
            <person name="Busche T."/>
            <person name="R C."/>
            <person name="Kalinowski J."/>
            <person name="Zyl L.V."/>
            <person name="Trindade M."/>
        </authorList>
    </citation>
    <scope>NUCLEOTIDE SEQUENCE [LARGE SCALE GENOMIC DNA]</scope>
    <source>
        <strain evidence="1 2">XOM25</strain>
    </source>
</reference>
<keyword evidence="2" id="KW-1185">Reference proteome</keyword>